<dbReference type="InterPro" id="IPR019956">
    <property type="entry name" value="Ubiquitin_dom"/>
</dbReference>
<evidence type="ECO:0000313" key="3">
    <source>
        <dbReference type="EMBL" id="CTR06425.1"/>
    </source>
</evidence>
<sequence>MSQTHTTDSGTASVACSERSGTSRTDTLFSHTTSEATLVLVRYEGKDYLFSLPDTKPATFVKEIEHHFKLSPEDALLPIERALTNARWAVVHENAWGRQFEAIKDDLPHFRISVRRVEPIAEKDEIIEVAIKTLTGTTYDISINPCATVRALKEPFQKHEGTSPNQQRLIFAGKELKDEKTLPECGIEDGGVLHFVLRMRGDKPVIYLFPPTPLDSTSVTVTITPAWHFSALYPVADPVKGAQGGTSASWTVSAQPDGSLVDLASGLELKYLFWEAEAYRTNSNTPSDLAFDPSNPSLDASNGCALPFATFLAHLDKTLASLSLHTAARNDFITYWLSHFTRIRNAGQHIGFRFLAQSDYERAARLNVDPKPDVVTRVFLLFKGVDAVEASEWRKPDKVDWLKEVGVEVDKVKDESLFRVLEWGGMEVV</sequence>
<keyword evidence="4" id="KW-1185">Reference proteome</keyword>
<dbReference type="AlphaFoldDB" id="A0A0K3CCZ8"/>
<dbReference type="Proteomes" id="UP000199069">
    <property type="component" value="Unassembled WGS sequence"/>
</dbReference>
<feature type="region of interest" description="Disordered" evidence="1">
    <location>
        <begin position="1"/>
        <end position="28"/>
    </location>
</feature>
<proteinExistence type="predicted"/>
<feature type="domain" description="Ubiquitin-like" evidence="2">
    <location>
        <begin position="127"/>
        <end position="202"/>
    </location>
</feature>
<evidence type="ECO:0000256" key="1">
    <source>
        <dbReference type="SAM" id="MobiDB-lite"/>
    </source>
</evidence>
<dbReference type="GO" id="GO:0031593">
    <property type="term" value="F:polyubiquitin modification-dependent protein binding"/>
    <property type="evidence" value="ECO:0007669"/>
    <property type="project" value="TreeGrafter"/>
</dbReference>
<dbReference type="EMBL" id="CWKI01000004">
    <property type="protein sequence ID" value="CTR06425.1"/>
    <property type="molecule type" value="Genomic_DNA"/>
</dbReference>
<gene>
    <name evidence="3" type="primary">FGENESH: predicted gene_4.62</name>
    <name evidence="3" type="ORF">BN2166_0022860</name>
</gene>
<dbReference type="SUPFAM" id="SSF54236">
    <property type="entry name" value="Ubiquitin-like"/>
    <property type="match status" value="1"/>
</dbReference>
<reference evidence="3 4" key="1">
    <citation type="submission" date="2015-07" db="EMBL/GenBank/DDBJ databases">
        <authorList>
            <person name="Cajimat M.N.B."/>
            <person name="Milazzo M.L."/>
            <person name="Fulhorst C.F."/>
        </authorList>
    </citation>
    <scope>NUCLEOTIDE SEQUENCE [LARGE SCALE GENOMIC DNA]</scope>
    <source>
        <strain evidence="3">Single colony</strain>
    </source>
</reference>
<dbReference type="InterPro" id="IPR000626">
    <property type="entry name" value="Ubiquitin-like_dom"/>
</dbReference>
<dbReference type="PROSITE" id="PS50053">
    <property type="entry name" value="UBIQUITIN_2"/>
    <property type="match status" value="1"/>
</dbReference>
<organism evidence="3 4">
    <name type="scientific">Rhodotorula toruloides</name>
    <name type="common">Yeast</name>
    <name type="synonym">Rhodosporidium toruloides</name>
    <dbReference type="NCBI Taxonomy" id="5286"/>
    <lineage>
        <taxon>Eukaryota</taxon>
        <taxon>Fungi</taxon>
        <taxon>Dikarya</taxon>
        <taxon>Basidiomycota</taxon>
        <taxon>Pucciniomycotina</taxon>
        <taxon>Microbotryomycetes</taxon>
        <taxon>Sporidiobolales</taxon>
        <taxon>Sporidiobolaceae</taxon>
        <taxon>Rhodotorula</taxon>
    </lineage>
</organism>
<dbReference type="InterPro" id="IPR029071">
    <property type="entry name" value="Ubiquitin-like_domsf"/>
</dbReference>
<dbReference type="GO" id="GO:0051787">
    <property type="term" value="F:misfolded protein binding"/>
    <property type="evidence" value="ECO:0007669"/>
    <property type="project" value="TreeGrafter"/>
</dbReference>
<dbReference type="OMA" id="HENAWGR"/>
<dbReference type="PANTHER" id="PTHR15204:SF0">
    <property type="entry name" value="LARGE PROLINE-RICH PROTEIN BAG6"/>
    <property type="match status" value="1"/>
</dbReference>
<dbReference type="PRINTS" id="PR00348">
    <property type="entry name" value="UBIQUITIN"/>
</dbReference>
<accession>A0A0K3CCZ8</accession>
<evidence type="ECO:0000259" key="2">
    <source>
        <dbReference type="PROSITE" id="PS50053"/>
    </source>
</evidence>
<evidence type="ECO:0000313" key="4">
    <source>
        <dbReference type="Proteomes" id="UP000199069"/>
    </source>
</evidence>
<protein>
    <submittedName>
        <fullName evidence="3">BY PROTMAP: gi|647402238|emb|CDR48520.1| RHTO0S18e01860g1_1 [Rhodosporidium toruloides]</fullName>
    </submittedName>
</protein>
<dbReference type="PANTHER" id="PTHR15204">
    <property type="entry name" value="LARGE PROLINE-RICH PROTEIN BAG6"/>
    <property type="match status" value="1"/>
</dbReference>
<dbReference type="SMART" id="SM00213">
    <property type="entry name" value="UBQ"/>
    <property type="match status" value="1"/>
</dbReference>
<dbReference type="STRING" id="5286.A0A0K3CCZ8"/>
<dbReference type="Gene3D" id="3.10.20.90">
    <property type="entry name" value="Phosphatidylinositol 3-kinase Catalytic Subunit, Chain A, domain 1"/>
    <property type="match status" value="1"/>
</dbReference>
<dbReference type="Pfam" id="PF00240">
    <property type="entry name" value="ubiquitin"/>
    <property type="match status" value="1"/>
</dbReference>
<name>A0A0K3CCZ8_RHOTO</name>
<dbReference type="GO" id="GO:0036503">
    <property type="term" value="P:ERAD pathway"/>
    <property type="evidence" value="ECO:0007669"/>
    <property type="project" value="TreeGrafter"/>
</dbReference>
<dbReference type="GO" id="GO:0071818">
    <property type="term" value="C:BAT3 complex"/>
    <property type="evidence" value="ECO:0007669"/>
    <property type="project" value="TreeGrafter"/>
</dbReference>